<evidence type="ECO:0000259" key="4">
    <source>
        <dbReference type="Pfam" id="PF14226"/>
    </source>
</evidence>
<dbReference type="EMBL" id="CAWUPB010000850">
    <property type="protein sequence ID" value="CAK7325877.1"/>
    <property type="molecule type" value="Genomic_DNA"/>
</dbReference>
<evidence type="ECO:0000313" key="6">
    <source>
        <dbReference type="Proteomes" id="UP001314170"/>
    </source>
</evidence>
<dbReference type="PANTHER" id="PTHR34945:SF2">
    <property type="entry name" value="2-OXOGLUTARATE (2OG) AND FE(II)-DEPENDENT OXYGENASE SUPERFAMILY PROTEIN"/>
    <property type="match status" value="1"/>
</dbReference>
<dbReference type="GO" id="GO:0046872">
    <property type="term" value="F:metal ion binding"/>
    <property type="evidence" value="ECO:0007669"/>
    <property type="project" value="UniProtKB-KW"/>
</dbReference>
<sequence length="359" mass="39514">MDNITAAPPPTPSAQSNSHLGTSAASADALSRLLHRLPPTLSLPTRLSTAATSPPLISLSDPNLQDLLFSASSQLGFFQLTNHNISSQLAKSAESESLSLFELGKDIKESYFPKNWPLGFEDDEDGNGESFWLDAECSTVSTELVLASLRELTRALEKVGLEVIEMLSNGVGFENPAKEDPTRYCSFLWVHDGLDGNDHKPGLSGGSYPYIVGLRYQIRCQKYSMLTDSGWETVLPQVDSVMVTIGDIAQVWSNGRLKKVRGRPTACLGDGKNSSCVSMALLVTLPLESTVSPLLPKEVANEINANEDEIGEDIEEQNEIGNFCKTEKRLFSSFSFEDYAWRAYHEPLLFKDPLDKYRI</sequence>
<protein>
    <recommendedName>
        <fullName evidence="4">Non-haem dioxygenase N-terminal domain-containing protein</fullName>
    </recommendedName>
</protein>
<dbReference type="InterPro" id="IPR027443">
    <property type="entry name" value="IPNS-like_sf"/>
</dbReference>
<proteinExistence type="predicted"/>
<organism evidence="5 6">
    <name type="scientific">Dovyalis caffra</name>
    <dbReference type="NCBI Taxonomy" id="77055"/>
    <lineage>
        <taxon>Eukaryota</taxon>
        <taxon>Viridiplantae</taxon>
        <taxon>Streptophyta</taxon>
        <taxon>Embryophyta</taxon>
        <taxon>Tracheophyta</taxon>
        <taxon>Spermatophyta</taxon>
        <taxon>Magnoliopsida</taxon>
        <taxon>eudicotyledons</taxon>
        <taxon>Gunneridae</taxon>
        <taxon>Pentapetalae</taxon>
        <taxon>rosids</taxon>
        <taxon>fabids</taxon>
        <taxon>Malpighiales</taxon>
        <taxon>Salicaceae</taxon>
        <taxon>Flacourtieae</taxon>
        <taxon>Dovyalis</taxon>
    </lineage>
</organism>
<dbReference type="InterPro" id="IPR026992">
    <property type="entry name" value="DIOX_N"/>
</dbReference>
<dbReference type="Proteomes" id="UP001314170">
    <property type="component" value="Unassembled WGS sequence"/>
</dbReference>
<evidence type="ECO:0000256" key="1">
    <source>
        <dbReference type="ARBA" id="ARBA00022723"/>
    </source>
</evidence>
<evidence type="ECO:0000256" key="3">
    <source>
        <dbReference type="SAM" id="MobiDB-lite"/>
    </source>
</evidence>
<reference evidence="5 6" key="1">
    <citation type="submission" date="2024-01" db="EMBL/GenBank/DDBJ databases">
        <authorList>
            <person name="Waweru B."/>
        </authorList>
    </citation>
    <scope>NUCLEOTIDE SEQUENCE [LARGE SCALE GENOMIC DNA]</scope>
</reference>
<gene>
    <name evidence="5" type="ORF">DCAF_LOCUS3569</name>
</gene>
<dbReference type="Pfam" id="PF14226">
    <property type="entry name" value="DIOX_N"/>
    <property type="match status" value="1"/>
</dbReference>
<evidence type="ECO:0000256" key="2">
    <source>
        <dbReference type="ARBA" id="ARBA00023004"/>
    </source>
</evidence>
<dbReference type="AlphaFoldDB" id="A0AAV1QVQ4"/>
<name>A0AAV1QVQ4_9ROSI</name>
<accession>A0AAV1QVQ4</accession>
<keyword evidence="2" id="KW-0408">Iron</keyword>
<dbReference type="SUPFAM" id="SSF51197">
    <property type="entry name" value="Clavaminate synthase-like"/>
    <property type="match status" value="1"/>
</dbReference>
<feature type="region of interest" description="Disordered" evidence="3">
    <location>
        <begin position="1"/>
        <end position="22"/>
    </location>
</feature>
<dbReference type="Gene3D" id="2.60.120.330">
    <property type="entry name" value="B-lactam Antibiotic, Isopenicillin N Synthase, Chain"/>
    <property type="match status" value="1"/>
</dbReference>
<keyword evidence="1" id="KW-0479">Metal-binding</keyword>
<feature type="domain" description="Non-haem dioxygenase N-terminal" evidence="4">
    <location>
        <begin position="60"/>
        <end position="115"/>
    </location>
</feature>
<comment type="caution">
    <text evidence="5">The sequence shown here is derived from an EMBL/GenBank/DDBJ whole genome shotgun (WGS) entry which is preliminary data.</text>
</comment>
<evidence type="ECO:0000313" key="5">
    <source>
        <dbReference type="EMBL" id="CAK7325877.1"/>
    </source>
</evidence>
<keyword evidence="6" id="KW-1185">Reference proteome</keyword>
<dbReference type="PANTHER" id="PTHR34945">
    <property type="entry name" value="2-OXOGLUTARATE (2OG) AND FE(II)-DEPENDENT OXYGENASE SUPERFAMILY PROTEIN"/>
    <property type="match status" value="1"/>
</dbReference>